<evidence type="ECO:0000259" key="3">
    <source>
        <dbReference type="Pfam" id="PF10079"/>
    </source>
</evidence>
<sequence>MEEKESFNMELESLYIPATNRFASLYIQQEPPVTSFFHYNLDEPGLYADRVKDINLRDFPREALVEVIERYMKPFPSSGEVERSMKKLKEDAVVVIGGQQAGLLTGPLYTIHKVISIIKLAKEQEEKMNYPVIPVFWIAGEDHDYQEINHVFVEQNGKMDKTGYPERATDKRMASEFTFNKETMRKWVNQVIRHFGETEFTKGLLRDLEDAIERSETIVDFFSSIIMSLFKDYGLLIIDSAYPLLRELEKPYFHHLIEGSEIISEKVREQQNIISENGFPLTIEMKEDAANLFINENGERILLEREGDVFRGKNGEIHYTLGQLEEILDSEPHRFSNNVVTRPLMQEWLFPTLAFIAGPGEIAYWGELKQAFDWAGNKMPPIVPRLNLTILERDVKRNADELSLSLDAVLKDGVEREKLQYWESVKDTDLESRINEAERMLMASYEGILPKAAAIDKGLENIIEKNLSFHKQQFEYLRLKTNHSLQSKYQLQLGKYERIEASLKPGGAPQERLWNLYYFMNRYGEGFVKGLMDLPMEFDGKHKVISL</sequence>
<dbReference type="EC" id="6.-.-.-" evidence="2"/>
<comment type="similarity">
    <text evidence="2">Belongs to the BshC family.</text>
</comment>
<proteinExistence type="inferred from homology"/>
<comment type="function">
    <text evidence="2">Involved in bacillithiol (BSH) biosynthesis. May catalyze the last step of the pathway, the addition of cysteine to glucosamine malate (GlcN-Mal) to generate BSH.</text>
</comment>
<dbReference type="GO" id="GO:0016874">
    <property type="term" value="F:ligase activity"/>
    <property type="evidence" value="ECO:0007669"/>
    <property type="project" value="UniProtKB-UniRule"/>
</dbReference>
<keyword evidence="1 2" id="KW-0436">Ligase</keyword>
<dbReference type="InterPro" id="IPR055399">
    <property type="entry name" value="CC_BshC"/>
</dbReference>
<reference evidence="5 6" key="1">
    <citation type="submission" date="2019-08" db="EMBL/GenBank/DDBJ databases">
        <title>Bacillus genomes from the desert of Cuatro Cienegas, Coahuila.</title>
        <authorList>
            <person name="Olmedo-Alvarez G."/>
        </authorList>
    </citation>
    <scope>NUCLEOTIDE SEQUENCE [LARGE SCALE GENOMIC DNA]</scope>
    <source>
        <strain evidence="5 6">CH40_1T</strain>
    </source>
</reference>
<name>A0A5D4KL60_9BACI</name>
<evidence type="ECO:0000313" key="6">
    <source>
        <dbReference type="Proteomes" id="UP000323317"/>
    </source>
</evidence>
<dbReference type="EMBL" id="VTEH01000001">
    <property type="protein sequence ID" value="TYR77620.1"/>
    <property type="molecule type" value="Genomic_DNA"/>
</dbReference>
<dbReference type="AlphaFoldDB" id="A0A5D4KL60"/>
<dbReference type="InterPro" id="IPR011199">
    <property type="entry name" value="Bacillithiol_biosynth_BshC"/>
</dbReference>
<organism evidence="5 6">
    <name type="scientific">Rossellomorea vietnamensis</name>
    <dbReference type="NCBI Taxonomy" id="218284"/>
    <lineage>
        <taxon>Bacteria</taxon>
        <taxon>Bacillati</taxon>
        <taxon>Bacillota</taxon>
        <taxon>Bacilli</taxon>
        <taxon>Bacillales</taxon>
        <taxon>Bacillaceae</taxon>
        <taxon>Rossellomorea</taxon>
    </lineage>
</organism>
<dbReference type="Proteomes" id="UP000323317">
    <property type="component" value="Unassembled WGS sequence"/>
</dbReference>
<dbReference type="InterPro" id="IPR055398">
    <property type="entry name" value="Rossmann-like_BshC"/>
</dbReference>
<dbReference type="NCBIfam" id="TIGR03998">
    <property type="entry name" value="thiol_BshC"/>
    <property type="match status" value="1"/>
</dbReference>
<evidence type="ECO:0000256" key="2">
    <source>
        <dbReference type="HAMAP-Rule" id="MF_01867"/>
    </source>
</evidence>
<evidence type="ECO:0000313" key="5">
    <source>
        <dbReference type="EMBL" id="TYR77620.1"/>
    </source>
</evidence>
<dbReference type="HAMAP" id="MF_01867">
    <property type="entry name" value="BshC"/>
    <property type="match status" value="1"/>
</dbReference>
<evidence type="ECO:0000259" key="4">
    <source>
        <dbReference type="Pfam" id="PF24850"/>
    </source>
</evidence>
<evidence type="ECO:0000256" key="1">
    <source>
        <dbReference type="ARBA" id="ARBA00022598"/>
    </source>
</evidence>
<accession>A0A5D4KL60</accession>
<comment type="caution">
    <text evidence="5">The sequence shown here is derived from an EMBL/GenBank/DDBJ whole genome shotgun (WGS) entry which is preliminary data.</text>
</comment>
<dbReference type="Pfam" id="PF10079">
    <property type="entry name" value="Rossmann-like_BshC"/>
    <property type="match status" value="1"/>
</dbReference>
<feature type="domain" description="Bacillithiol biosynthesis BshC N-terminal Rossmann-like" evidence="3">
    <location>
        <begin position="9"/>
        <end position="386"/>
    </location>
</feature>
<dbReference type="PIRSF" id="PIRSF012535">
    <property type="entry name" value="UCP012535"/>
    <property type="match status" value="1"/>
</dbReference>
<feature type="domain" description="Bacillithiol biosynthesis BshC C-terminal coiled-coil" evidence="4">
    <location>
        <begin position="389"/>
        <end position="547"/>
    </location>
</feature>
<protein>
    <recommendedName>
        <fullName evidence="2">Putative cysteine ligase BshC</fullName>
        <ecNumber evidence="2">6.-.-.-</ecNumber>
    </recommendedName>
</protein>
<dbReference type="Pfam" id="PF24850">
    <property type="entry name" value="CC_BshC"/>
    <property type="match status" value="1"/>
</dbReference>
<gene>
    <name evidence="2 5" type="primary">bshC</name>
    <name evidence="5" type="ORF">FZC79_02045</name>
</gene>